<comment type="caution">
    <text evidence="4">The sequence shown here is derived from an EMBL/GenBank/DDBJ whole genome shotgun (WGS) entry which is preliminary data.</text>
</comment>
<reference evidence="5" key="1">
    <citation type="journal article" date="2019" name="Int. J. Syst. Evol. Microbiol.">
        <title>The Global Catalogue of Microorganisms (GCM) 10K type strain sequencing project: providing services to taxonomists for standard genome sequencing and annotation.</title>
        <authorList>
            <consortium name="The Broad Institute Genomics Platform"/>
            <consortium name="The Broad Institute Genome Sequencing Center for Infectious Disease"/>
            <person name="Wu L."/>
            <person name="Ma J."/>
        </authorList>
    </citation>
    <scope>NUCLEOTIDE SEQUENCE [LARGE SCALE GENOMIC DNA]</scope>
    <source>
        <strain evidence="5">JCM 32105</strain>
    </source>
</reference>
<evidence type="ECO:0000313" key="4">
    <source>
        <dbReference type="EMBL" id="GAA4468942.1"/>
    </source>
</evidence>
<gene>
    <name evidence="4" type="ORF">GCM10023093_27530</name>
</gene>
<accession>A0ABP8NQ09</accession>
<evidence type="ECO:0000256" key="2">
    <source>
        <dbReference type="SAM" id="Phobius"/>
    </source>
</evidence>
<dbReference type="InterPro" id="IPR019734">
    <property type="entry name" value="TPR_rpt"/>
</dbReference>
<feature type="transmembrane region" description="Helical" evidence="2">
    <location>
        <begin position="128"/>
        <end position="148"/>
    </location>
</feature>
<feature type="repeat" description="TPR" evidence="1">
    <location>
        <begin position="56"/>
        <end position="89"/>
    </location>
</feature>
<feature type="transmembrane region" description="Helical" evidence="2">
    <location>
        <begin position="160"/>
        <end position="182"/>
    </location>
</feature>
<dbReference type="PROSITE" id="PS50005">
    <property type="entry name" value="TPR"/>
    <property type="match status" value="1"/>
</dbReference>
<keyword evidence="1" id="KW-0802">TPR repeat</keyword>
<dbReference type="Gene3D" id="2.30.30.40">
    <property type="entry name" value="SH3 Domains"/>
    <property type="match status" value="1"/>
</dbReference>
<dbReference type="SUPFAM" id="SSF48452">
    <property type="entry name" value="TPR-like"/>
    <property type="match status" value="1"/>
</dbReference>
<keyword evidence="2" id="KW-0812">Transmembrane</keyword>
<dbReference type="Gene3D" id="1.25.40.10">
    <property type="entry name" value="Tetratricopeptide repeat domain"/>
    <property type="match status" value="1"/>
</dbReference>
<dbReference type="RefSeq" id="WP_345084293.1">
    <property type="nucleotide sequence ID" value="NZ_BAABFA010000019.1"/>
</dbReference>
<keyword evidence="2" id="KW-0472">Membrane</keyword>
<keyword evidence="5" id="KW-1185">Reference proteome</keyword>
<feature type="chain" id="PRO_5046534985" evidence="3">
    <location>
        <begin position="20"/>
        <end position="249"/>
    </location>
</feature>
<keyword evidence="2" id="KW-1133">Transmembrane helix</keyword>
<evidence type="ECO:0000256" key="3">
    <source>
        <dbReference type="SAM" id="SignalP"/>
    </source>
</evidence>
<dbReference type="PROSITE" id="PS50293">
    <property type="entry name" value="TPR_REGION"/>
    <property type="match status" value="1"/>
</dbReference>
<name>A0ABP8NQ09_9BACT</name>
<sequence>MNRIAAILALVMLSLHGMAADWQAHWKKATGYYIQKQYDSAAWYYEQVAALHPHNAEVYYNLGNTYYRLNKIAPAVLNYERALHVDPGHRDAHDNLTITQARISHQVAPAEDIFFVTWWRGLTAHTMAGTWAAVALIAFLMALGIYWARRYTQGGGRLPMQLPGILGFVSACAIIFGLVAAANSVNPRKAVVFEQDTPLMNAQQIKGKPAALLPEGTTVRIITDGGNWLEVALPDNRTGWVQASQVMKV</sequence>
<protein>
    <submittedName>
        <fullName evidence="4">Tetratricopeptide repeat protein</fullName>
    </submittedName>
</protein>
<keyword evidence="3" id="KW-0732">Signal</keyword>
<dbReference type="InterPro" id="IPR011990">
    <property type="entry name" value="TPR-like_helical_dom_sf"/>
</dbReference>
<evidence type="ECO:0000313" key="5">
    <source>
        <dbReference type="Proteomes" id="UP001500067"/>
    </source>
</evidence>
<dbReference type="SMART" id="SM00028">
    <property type="entry name" value="TPR"/>
    <property type="match status" value="2"/>
</dbReference>
<dbReference type="Proteomes" id="UP001500067">
    <property type="component" value="Unassembled WGS sequence"/>
</dbReference>
<dbReference type="EMBL" id="BAABFA010000019">
    <property type="protein sequence ID" value="GAA4468942.1"/>
    <property type="molecule type" value="Genomic_DNA"/>
</dbReference>
<dbReference type="Pfam" id="PF00515">
    <property type="entry name" value="TPR_1"/>
    <property type="match status" value="1"/>
</dbReference>
<evidence type="ECO:0000256" key="1">
    <source>
        <dbReference type="PROSITE-ProRule" id="PRU00339"/>
    </source>
</evidence>
<proteinExistence type="predicted"/>
<organism evidence="4 5">
    <name type="scientific">Nemorincola caseinilytica</name>
    <dbReference type="NCBI Taxonomy" id="2054315"/>
    <lineage>
        <taxon>Bacteria</taxon>
        <taxon>Pseudomonadati</taxon>
        <taxon>Bacteroidota</taxon>
        <taxon>Chitinophagia</taxon>
        <taxon>Chitinophagales</taxon>
        <taxon>Chitinophagaceae</taxon>
        <taxon>Nemorincola</taxon>
    </lineage>
</organism>
<feature type="signal peptide" evidence="3">
    <location>
        <begin position="1"/>
        <end position="19"/>
    </location>
</feature>